<dbReference type="AlphaFoldDB" id="A0A1B7T9L5"/>
<dbReference type="PANTHER" id="PTHR28112:SF1">
    <property type="entry name" value="SRP-INDEPENDENT TARGETING PROTEIN 3"/>
    <property type="match status" value="1"/>
</dbReference>
<feature type="compositionally biased region" description="Basic residues" evidence="1">
    <location>
        <begin position="66"/>
        <end position="77"/>
    </location>
</feature>
<evidence type="ECO:0000256" key="1">
    <source>
        <dbReference type="SAM" id="MobiDB-lite"/>
    </source>
</evidence>
<dbReference type="GO" id="GO:0005783">
    <property type="term" value="C:endoplasmic reticulum"/>
    <property type="evidence" value="ECO:0007669"/>
    <property type="project" value="InterPro"/>
</dbReference>
<dbReference type="GO" id="GO:0005739">
    <property type="term" value="C:mitochondrion"/>
    <property type="evidence" value="ECO:0007669"/>
    <property type="project" value="TreeGrafter"/>
</dbReference>
<comment type="caution">
    <text evidence="2">The sequence shown here is derived from an EMBL/GenBank/DDBJ whole genome shotgun (WGS) entry which is preliminary data.</text>
</comment>
<reference evidence="3" key="1">
    <citation type="journal article" date="2016" name="Proc. Natl. Acad. Sci. U.S.A.">
        <title>Comparative genomics of biotechnologically important yeasts.</title>
        <authorList>
            <person name="Riley R."/>
            <person name="Haridas S."/>
            <person name="Wolfe K.H."/>
            <person name="Lopes M.R."/>
            <person name="Hittinger C.T."/>
            <person name="Goeker M."/>
            <person name="Salamov A.A."/>
            <person name="Wisecaver J.H."/>
            <person name="Long T.M."/>
            <person name="Calvey C.H."/>
            <person name="Aerts A.L."/>
            <person name="Barry K.W."/>
            <person name="Choi C."/>
            <person name="Clum A."/>
            <person name="Coughlan A.Y."/>
            <person name="Deshpande S."/>
            <person name="Douglass A.P."/>
            <person name="Hanson S.J."/>
            <person name="Klenk H.-P."/>
            <person name="LaButti K.M."/>
            <person name="Lapidus A."/>
            <person name="Lindquist E.A."/>
            <person name="Lipzen A.M."/>
            <person name="Meier-Kolthoff J.P."/>
            <person name="Ohm R.A."/>
            <person name="Otillar R.P."/>
            <person name="Pangilinan J.L."/>
            <person name="Peng Y."/>
            <person name="Rokas A."/>
            <person name="Rosa C.A."/>
            <person name="Scheuner C."/>
            <person name="Sibirny A.A."/>
            <person name="Slot J.C."/>
            <person name="Stielow J.B."/>
            <person name="Sun H."/>
            <person name="Kurtzman C.P."/>
            <person name="Blackwell M."/>
            <person name="Grigoriev I.V."/>
            <person name="Jeffries T.W."/>
        </authorList>
    </citation>
    <scope>NUCLEOTIDE SEQUENCE [LARGE SCALE GENOMIC DNA]</scope>
    <source>
        <strain evidence="3">NRRL Y-1626</strain>
    </source>
</reference>
<protein>
    <submittedName>
        <fullName evidence="2">Uncharacterized protein</fullName>
    </submittedName>
</protein>
<dbReference type="OrthoDB" id="18139at2759"/>
<organism evidence="2 3">
    <name type="scientific">Hanseniaspora valbyensis NRRL Y-1626</name>
    <dbReference type="NCBI Taxonomy" id="766949"/>
    <lineage>
        <taxon>Eukaryota</taxon>
        <taxon>Fungi</taxon>
        <taxon>Dikarya</taxon>
        <taxon>Ascomycota</taxon>
        <taxon>Saccharomycotina</taxon>
        <taxon>Saccharomycetes</taxon>
        <taxon>Saccharomycodales</taxon>
        <taxon>Saccharomycodaceae</taxon>
        <taxon>Hanseniaspora</taxon>
    </lineage>
</organism>
<dbReference type="GO" id="GO:0045047">
    <property type="term" value="P:protein targeting to ER"/>
    <property type="evidence" value="ECO:0007669"/>
    <property type="project" value="InterPro"/>
</dbReference>
<keyword evidence="3" id="KW-1185">Reference proteome</keyword>
<dbReference type="EMBL" id="LXPE01000112">
    <property type="protein sequence ID" value="OBA25414.1"/>
    <property type="molecule type" value="Genomic_DNA"/>
</dbReference>
<dbReference type="PANTHER" id="PTHR28112">
    <property type="entry name" value="SRP-INDEPENDENT TARGETING PROTEIN 3"/>
    <property type="match status" value="1"/>
</dbReference>
<name>A0A1B7T9L5_9ASCO</name>
<dbReference type="InterPro" id="IPR012098">
    <property type="entry name" value="SND3_fun"/>
</dbReference>
<accession>A0A1B7T9L5</accession>
<dbReference type="Pfam" id="PF10032">
    <property type="entry name" value="Pho88"/>
    <property type="match status" value="1"/>
</dbReference>
<gene>
    <name evidence="2" type="ORF">HANVADRAFT_3783</name>
</gene>
<sequence length="77" mass="8815">MYTSWMMMAGMHLYMKYTQPMVMQGISPIKSVFEHDLFKAYIMGQEVERPFGQQAAAAAPKEDSKKPKKKLPSAKKD</sequence>
<evidence type="ECO:0000313" key="2">
    <source>
        <dbReference type="EMBL" id="OBA25414.1"/>
    </source>
</evidence>
<evidence type="ECO:0000313" key="3">
    <source>
        <dbReference type="Proteomes" id="UP000092321"/>
    </source>
</evidence>
<proteinExistence type="predicted"/>
<dbReference type="Proteomes" id="UP000092321">
    <property type="component" value="Unassembled WGS sequence"/>
</dbReference>
<feature type="region of interest" description="Disordered" evidence="1">
    <location>
        <begin position="52"/>
        <end position="77"/>
    </location>
</feature>